<comment type="caution">
    <text evidence="5">The sequence shown here is derived from an EMBL/GenBank/DDBJ whole genome shotgun (WGS) entry which is preliminary data.</text>
</comment>
<dbReference type="InterPro" id="IPR015797">
    <property type="entry name" value="NUDIX_hydrolase-like_dom_sf"/>
</dbReference>
<dbReference type="InterPro" id="IPR020084">
    <property type="entry name" value="NUDIX_hydrolase_CS"/>
</dbReference>
<protein>
    <submittedName>
        <fullName evidence="5">NUDIX domain-containing protein</fullName>
    </submittedName>
</protein>
<dbReference type="InterPro" id="IPR000086">
    <property type="entry name" value="NUDIX_hydrolase_dom"/>
</dbReference>
<dbReference type="PANTHER" id="PTHR43046">
    <property type="entry name" value="GDP-MANNOSE MANNOSYL HYDROLASE"/>
    <property type="match status" value="1"/>
</dbReference>
<accession>A0ABW5PDN4</accession>
<proteinExistence type="inferred from homology"/>
<comment type="similarity">
    <text evidence="3">Belongs to the Nudix hydrolase family.</text>
</comment>
<keyword evidence="6" id="KW-1185">Reference proteome</keyword>
<feature type="domain" description="Nudix hydrolase" evidence="4">
    <location>
        <begin position="16"/>
        <end position="82"/>
    </location>
</feature>
<dbReference type="InterPro" id="IPR020476">
    <property type="entry name" value="Nudix_hydrolase"/>
</dbReference>
<gene>
    <name evidence="5" type="ORF">ACFSUF_09745</name>
</gene>
<organism evidence="5 6">
    <name type="scientific">Paenibacillus gansuensis</name>
    <dbReference type="NCBI Taxonomy" id="306542"/>
    <lineage>
        <taxon>Bacteria</taxon>
        <taxon>Bacillati</taxon>
        <taxon>Bacillota</taxon>
        <taxon>Bacilli</taxon>
        <taxon>Bacillales</taxon>
        <taxon>Paenibacillaceae</taxon>
        <taxon>Paenibacillus</taxon>
    </lineage>
</organism>
<name>A0ABW5PDN4_9BACL</name>
<dbReference type="PROSITE" id="PS51462">
    <property type="entry name" value="NUDIX"/>
    <property type="match status" value="1"/>
</dbReference>
<dbReference type="PROSITE" id="PS00893">
    <property type="entry name" value="NUDIX_BOX"/>
    <property type="match status" value="1"/>
</dbReference>
<dbReference type="Pfam" id="PF00293">
    <property type="entry name" value="NUDIX"/>
    <property type="match status" value="1"/>
</dbReference>
<dbReference type="Gene3D" id="3.90.79.10">
    <property type="entry name" value="Nucleoside Triphosphate Pyrophosphohydrolase"/>
    <property type="match status" value="1"/>
</dbReference>
<dbReference type="PRINTS" id="PR00502">
    <property type="entry name" value="NUDIXFAMILY"/>
</dbReference>
<evidence type="ECO:0000256" key="1">
    <source>
        <dbReference type="ARBA" id="ARBA00001946"/>
    </source>
</evidence>
<comment type="cofactor">
    <cofactor evidence="1">
        <name>Mg(2+)</name>
        <dbReference type="ChEBI" id="CHEBI:18420"/>
    </cofactor>
</comment>
<evidence type="ECO:0000259" key="4">
    <source>
        <dbReference type="PROSITE" id="PS51462"/>
    </source>
</evidence>
<dbReference type="PANTHER" id="PTHR43046:SF2">
    <property type="entry name" value="8-OXO-DGTP DIPHOSPHATASE-RELATED"/>
    <property type="match status" value="1"/>
</dbReference>
<evidence type="ECO:0000256" key="2">
    <source>
        <dbReference type="ARBA" id="ARBA00022801"/>
    </source>
</evidence>
<reference evidence="6" key="1">
    <citation type="journal article" date="2019" name="Int. J. Syst. Evol. Microbiol.">
        <title>The Global Catalogue of Microorganisms (GCM) 10K type strain sequencing project: providing services to taxonomists for standard genome sequencing and annotation.</title>
        <authorList>
            <consortium name="The Broad Institute Genomics Platform"/>
            <consortium name="The Broad Institute Genome Sequencing Center for Infectious Disease"/>
            <person name="Wu L."/>
            <person name="Ma J."/>
        </authorList>
    </citation>
    <scope>NUCLEOTIDE SEQUENCE [LARGE SCALE GENOMIC DNA]</scope>
    <source>
        <strain evidence="6">KCTC 3950</strain>
    </source>
</reference>
<sequence>MGYISDVREFVGTRPIIIPGACVLVFQEQNQLLLQKRSDSHDWGTIGGALELGESLEQAAVRELYEEAGLKAKHFQFITLLR</sequence>
<dbReference type="EMBL" id="JBHUME010000007">
    <property type="protein sequence ID" value="MFD2612703.1"/>
    <property type="molecule type" value="Genomic_DNA"/>
</dbReference>
<evidence type="ECO:0000256" key="3">
    <source>
        <dbReference type="RuleBase" id="RU003476"/>
    </source>
</evidence>
<dbReference type="RefSeq" id="WP_377602455.1">
    <property type="nucleotide sequence ID" value="NZ_JBHUME010000007.1"/>
</dbReference>
<evidence type="ECO:0000313" key="5">
    <source>
        <dbReference type="EMBL" id="MFD2612703.1"/>
    </source>
</evidence>
<keyword evidence="2 3" id="KW-0378">Hydrolase</keyword>
<dbReference type="SUPFAM" id="SSF55811">
    <property type="entry name" value="Nudix"/>
    <property type="match status" value="1"/>
</dbReference>
<evidence type="ECO:0000313" key="6">
    <source>
        <dbReference type="Proteomes" id="UP001597541"/>
    </source>
</evidence>
<dbReference type="Proteomes" id="UP001597541">
    <property type="component" value="Unassembled WGS sequence"/>
</dbReference>